<dbReference type="Pfam" id="PF00096">
    <property type="entry name" value="zf-C2H2"/>
    <property type="match status" value="1"/>
</dbReference>
<evidence type="ECO:0000313" key="8">
    <source>
        <dbReference type="Proteomes" id="UP000827092"/>
    </source>
</evidence>
<feature type="region of interest" description="Disordered" evidence="5">
    <location>
        <begin position="102"/>
        <end position="135"/>
    </location>
</feature>
<dbReference type="PROSITE" id="PS50157">
    <property type="entry name" value="ZINC_FINGER_C2H2_2"/>
    <property type="match status" value="1"/>
</dbReference>
<protein>
    <recommendedName>
        <fullName evidence="6">C2H2-type domain-containing protein</fullName>
    </recommendedName>
</protein>
<dbReference type="FunFam" id="3.30.160.60:FF:000065">
    <property type="entry name" value="B-cell CLL/lymphoma 6, member B"/>
    <property type="match status" value="1"/>
</dbReference>
<evidence type="ECO:0000256" key="5">
    <source>
        <dbReference type="SAM" id="MobiDB-lite"/>
    </source>
</evidence>
<dbReference type="EMBL" id="JAFNEN010002481">
    <property type="protein sequence ID" value="KAG8172666.1"/>
    <property type="molecule type" value="Genomic_DNA"/>
</dbReference>
<evidence type="ECO:0000256" key="4">
    <source>
        <dbReference type="PROSITE-ProRule" id="PRU00042"/>
    </source>
</evidence>
<feature type="compositionally biased region" description="Basic residues" evidence="5">
    <location>
        <begin position="108"/>
        <end position="118"/>
    </location>
</feature>
<evidence type="ECO:0000256" key="3">
    <source>
        <dbReference type="ARBA" id="ARBA00022833"/>
    </source>
</evidence>
<dbReference type="GO" id="GO:0008270">
    <property type="term" value="F:zinc ion binding"/>
    <property type="evidence" value="ECO:0007669"/>
    <property type="project" value="UniProtKB-KW"/>
</dbReference>
<organism evidence="7 8">
    <name type="scientific">Oedothorax gibbosus</name>
    <dbReference type="NCBI Taxonomy" id="931172"/>
    <lineage>
        <taxon>Eukaryota</taxon>
        <taxon>Metazoa</taxon>
        <taxon>Ecdysozoa</taxon>
        <taxon>Arthropoda</taxon>
        <taxon>Chelicerata</taxon>
        <taxon>Arachnida</taxon>
        <taxon>Araneae</taxon>
        <taxon>Araneomorphae</taxon>
        <taxon>Entelegynae</taxon>
        <taxon>Araneoidea</taxon>
        <taxon>Linyphiidae</taxon>
        <taxon>Erigoninae</taxon>
        <taxon>Oedothorax</taxon>
    </lineage>
</organism>
<evidence type="ECO:0000256" key="1">
    <source>
        <dbReference type="ARBA" id="ARBA00022723"/>
    </source>
</evidence>
<comment type="caution">
    <text evidence="7">The sequence shown here is derived from an EMBL/GenBank/DDBJ whole genome shotgun (WGS) entry which is preliminary data.</text>
</comment>
<evidence type="ECO:0000256" key="2">
    <source>
        <dbReference type="ARBA" id="ARBA00022771"/>
    </source>
</evidence>
<keyword evidence="2 4" id="KW-0863">Zinc-finger</keyword>
<dbReference type="Proteomes" id="UP000827092">
    <property type="component" value="Unassembled WGS sequence"/>
</dbReference>
<dbReference type="SMART" id="SM00355">
    <property type="entry name" value="ZnF_C2H2"/>
    <property type="match status" value="1"/>
</dbReference>
<evidence type="ECO:0000313" key="7">
    <source>
        <dbReference type="EMBL" id="KAG8172666.1"/>
    </source>
</evidence>
<evidence type="ECO:0000259" key="6">
    <source>
        <dbReference type="PROSITE" id="PS50157"/>
    </source>
</evidence>
<gene>
    <name evidence="7" type="ORF">JTE90_022906</name>
</gene>
<feature type="domain" description="C2H2-type" evidence="6">
    <location>
        <begin position="89"/>
        <end position="116"/>
    </location>
</feature>
<dbReference type="SUPFAM" id="SSF57667">
    <property type="entry name" value="beta-beta-alpha zinc fingers"/>
    <property type="match status" value="1"/>
</dbReference>
<keyword evidence="1" id="KW-0479">Metal-binding</keyword>
<dbReference type="AlphaFoldDB" id="A0AAV6TMG3"/>
<dbReference type="InterPro" id="IPR013087">
    <property type="entry name" value="Znf_C2H2_type"/>
</dbReference>
<sequence length="243" mass="26462">MNTTNNSGKLYSDVLASRSSNGNVMTQTLSSTSAQPRISLATNSISVVPNNTGILATSSTHAESSTGIILTTPSPAASPDLVAPPTTVHVCPKCPKTFTRKDALTRHMATHNKPVKRTQPRDQPSTSTPKRRRAEKVADVFATHTIYPSPSECEDMLKSLEEARLEIVNSLEEKLIFSGAVKWYAVVKARMYRDGVNGWAMSQPLPVGNFQWIDPEVTEQDILGWADDGADGFILEEMMDDVG</sequence>
<keyword evidence="3" id="KW-0862">Zinc</keyword>
<dbReference type="PROSITE" id="PS00028">
    <property type="entry name" value="ZINC_FINGER_C2H2_1"/>
    <property type="match status" value="1"/>
</dbReference>
<name>A0AAV6TMG3_9ARAC</name>
<accession>A0AAV6TMG3</accession>
<dbReference type="Gene3D" id="3.30.160.60">
    <property type="entry name" value="Classic Zinc Finger"/>
    <property type="match status" value="1"/>
</dbReference>
<dbReference type="InterPro" id="IPR036236">
    <property type="entry name" value="Znf_C2H2_sf"/>
</dbReference>
<reference evidence="7 8" key="1">
    <citation type="journal article" date="2022" name="Nat. Ecol. Evol.">
        <title>A masculinizing supergene underlies an exaggerated male reproductive morph in a spider.</title>
        <authorList>
            <person name="Hendrickx F."/>
            <person name="De Corte Z."/>
            <person name="Sonet G."/>
            <person name="Van Belleghem S.M."/>
            <person name="Kostlbacher S."/>
            <person name="Vangestel C."/>
        </authorList>
    </citation>
    <scope>NUCLEOTIDE SEQUENCE [LARGE SCALE GENOMIC DNA]</scope>
    <source>
        <strain evidence="7">W744_W776</strain>
    </source>
</reference>
<keyword evidence="8" id="KW-1185">Reference proteome</keyword>
<proteinExistence type="predicted"/>